<keyword evidence="5" id="KW-1185">Reference proteome</keyword>
<dbReference type="Proteomes" id="UP001213799">
    <property type="component" value="Unassembled WGS sequence"/>
</dbReference>
<dbReference type="AlphaFoldDB" id="A0AAD6GXA0"/>
<reference evidence="4" key="2">
    <citation type="submission" date="2023-01" db="EMBL/GenBank/DDBJ databases">
        <authorList>
            <person name="Petersen C."/>
        </authorList>
    </citation>
    <scope>NUCLEOTIDE SEQUENCE</scope>
    <source>
        <strain evidence="4">IBT 12815</strain>
    </source>
</reference>
<protein>
    <recommendedName>
        <fullName evidence="3">AMP-dependent synthetase/ligase domain-containing protein</fullName>
    </recommendedName>
</protein>
<name>A0AAD6GXA0_9EURO</name>
<keyword evidence="1" id="KW-0596">Phosphopantetheine</keyword>
<dbReference type="PANTHER" id="PTHR44845:SF6">
    <property type="entry name" value="BETA-ALANINE-ACTIVATING ENZYME"/>
    <property type="match status" value="1"/>
</dbReference>
<evidence type="ECO:0000256" key="2">
    <source>
        <dbReference type="ARBA" id="ARBA00022553"/>
    </source>
</evidence>
<dbReference type="GeneID" id="81590264"/>
<dbReference type="Gene3D" id="3.40.50.12780">
    <property type="entry name" value="N-terminal domain of ligase-like"/>
    <property type="match status" value="1"/>
</dbReference>
<dbReference type="Pfam" id="PF00501">
    <property type="entry name" value="AMP-binding"/>
    <property type="match status" value="1"/>
</dbReference>
<gene>
    <name evidence="4" type="ORF">N7537_008968</name>
</gene>
<proteinExistence type="predicted"/>
<dbReference type="InterPro" id="IPR000873">
    <property type="entry name" value="AMP-dep_synth/lig_dom"/>
</dbReference>
<organism evidence="4 5">
    <name type="scientific">Penicillium hordei</name>
    <dbReference type="NCBI Taxonomy" id="40994"/>
    <lineage>
        <taxon>Eukaryota</taxon>
        <taxon>Fungi</taxon>
        <taxon>Dikarya</taxon>
        <taxon>Ascomycota</taxon>
        <taxon>Pezizomycotina</taxon>
        <taxon>Eurotiomycetes</taxon>
        <taxon>Eurotiomycetidae</taxon>
        <taxon>Eurotiales</taxon>
        <taxon>Aspergillaceae</taxon>
        <taxon>Penicillium</taxon>
    </lineage>
</organism>
<dbReference type="PANTHER" id="PTHR44845">
    <property type="entry name" value="CARRIER DOMAIN-CONTAINING PROTEIN"/>
    <property type="match status" value="1"/>
</dbReference>
<evidence type="ECO:0000313" key="5">
    <source>
        <dbReference type="Proteomes" id="UP001213799"/>
    </source>
</evidence>
<reference evidence="4" key="1">
    <citation type="journal article" date="2023" name="IMA Fungus">
        <title>Comparative genomic study of the Penicillium genus elucidates a diverse pangenome and 15 lateral gene transfer events.</title>
        <authorList>
            <person name="Petersen C."/>
            <person name="Sorensen T."/>
            <person name="Nielsen M.R."/>
            <person name="Sondergaard T.E."/>
            <person name="Sorensen J.L."/>
            <person name="Fitzpatrick D.A."/>
            <person name="Frisvad J.C."/>
            <person name="Nielsen K.L."/>
        </authorList>
    </citation>
    <scope>NUCLEOTIDE SEQUENCE</scope>
    <source>
        <strain evidence="4">IBT 12815</strain>
    </source>
</reference>
<comment type="caution">
    <text evidence="4">The sequence shown here is derived from an EMBL/GenBank/DDBJ whole genome shotgun (WGS) entry which is preliminary data.</text>
</comment>
<feature type="domain" description="AMP-dependent synthetase/ligase" evidence="3">
    <location>
        <begin position="24"/>
        <end position="98"/>
    </location>
</feature>
<evidence type="ECO:0000256" key="1">
    <source>
        <dbReference type="ARBA" id="ARBA00022450"/>
    </source>
</evidence>
<dbReference type="EMBL" id="JAQJAE010000005">
    <property type="protein sequence ID" value="KAJ5592064.1"/>
    <property type="molecule type" value="Genomic_DNA"/>
</dbReference>
<dbReference type="InterPro" id="IPR042099">
    <property type="entry name" value="ANL_N_sf"/>
</dbReference>
<evidence type="ECO:0000313" key="4">
    <source>
        <dbReference type="EMBL" id="KAJ5592064.1"/>
    </source>
</evidence>
<accession>A0AAD6GXA0</accession>
<dbReference type="RefSeq" id="XP_056748690.1">
    <property type="nucleotide sequence ID" value="XM_056900022.1"/>
</dbReference>
<sequence length="131" mass="14616">MWFRFAPENIRRCAGLLNEFRNATKALPNLKVYTSYRPTETTISAMKAEADVRDPALRVPVPGRLLPNYSACIVDENMKPVPIGVSGEILLGGIGVGRNEYLNKSELTAQAFIIDPFAKNNGNKSARMYRR</sequence>
<evidence type="ECO:0000259" key="3">
    <source>
        <dbReference type="Pfam" id="PF00501"/>
    </source>
</evidence>
<dbReference type="SUPFAM" id="SSF56801">
    <property type="entry name" value="Acetyl-CoA synthetase-like"/>
    <property type="match status" value="1"/>
</dbReference>
<keyword evidence="2" id="KW-0597">Phosphoprotein</keyword>